<protein>
    <submittedName>
        <fullName evidence="2">Xylose isomerase domain-containing protein TIM barrel</fullName>
    </submittedName>
</protein>
<keyword evidence="2" id="KW-0413">Isomerase</keyword>
<dbReference type="InterPro" id="IPR013022">
    <property type="entry name" value="Xyl_isomerase-like_TIM-brl"/>
</dbReference>
<evidence type="ECO:0000259" key="1">
    <source>
        <dbReference type="Pfam" id="PF01261"/>
    </source>
</evidence>
<sequence>MRKIGIYYAFWTHEWVADFFPFVPKVKKLGYDILEVHSGILADWTESKRLDLAKAATDEGIQLSYGLGCSAEYDVSSPDESIRQNGLRYMTSLIQAVGRMGGGVIQGSTYCAWPKKLEIGESKQHYVDQSFKSMRQLAKVAEDDNVIVNMEILNRFEQFVFNTVAEALPFVSAIDSPNLGLLLDTFHMNIEEDSIPEAIIMAGKYMKGLHCGETNRKPVGMGRMPWAEIREALDEIHFDGQIIQEPFVTFGGQVGQDISVWREVIENPDLDKLAADSAAFMRRVLVD</sequence>
<name>F0RRH7_SPHGB</name>
<dbReference type="HOGENOM" id="CLU_050006_8_2_12"/>
<dbReference type="OrthoDB" id="9814946at2"/>
<dbReference type="GO" id="GO:0016853">
    <property type="term" value="F:isomerase activity"/>
    <property type="evidence" value="ECO:0007669"/>
    <property type="project" value="UniProtKB-KW"/>
</dbReference>
<dbReference type="Pfam" id="PF01261">
    <property type="entry name" value="AP_endonuc_2"/>
    <property type="match status" value="1"/>
</dbReference>
<evidence type="ECO:0000313" key="3">
    <source>
        <dbReference type="Proteomes" id="UP000008466"/>
    </source>
</evidence>
<dbReference type="STRING" id="158189.SpiBuddy_2415"/>
<proteinExistence type="predicted"/>
<dbReference type="RefSeq" id="WP_013608075.1">
    <property type="nucleotide sequence ID" value="NC_015152.1"/>
</dbReference>
<dbReference type="SUPFAM" id="SSF51658">
    <property type="entry name" value="Xylose isomerase-like"/>
    <property type="match status" value="1"/>
</dbReference>
<dbReference type="Gene3D" id="3.20.20.150">
    <property type="entry name" value="Divalent-metal-dependent TIM barrel enzymes"/>
    <property type="match status" value="1"/>
</dbReference>
<reference evidence="3" key="1">
    <citation type="submission" date="2011-02" db="EMBL/GenBank/DDBJ databases">
        <title>Complete sequence of Spirochaeta sp. Buddy.</title>
        <authorList>
            <person name="Lucas S."/>
            <person name="Copeland A."/>
            <person name="Lapidus A."/>
            <person name="Cheng J.-F."/>
            <person name="Goodwin L."/>
            <person name="Pitluck S."/>
            <person name="Zeytun A."/>
            <person name="Detter J.C."/>
            <person name="Han C."/>
            <person name="Tapia R."/>
            <person name="Land M."/>
            <person name="Hauser L."/>
            <person name="Kyrpides N."/>
            <person name="Ivanova N."/>
            <person name="Mikhailova N."/>
            <person name="Pagani I."/>
            <person name="Ritalahti K.M."/>
            <person name="Loeffler F.E."/>
            <person name="Woyke T."/>
        </authorList>
    </citation>
    <scope>NUCLEOTIDE SEQUENCE [LARGE SCALE GENOMIC DNA]</scope>
    <source>
        <strain evidence="3">ATCC BAA-1886 / DSM 22777 / Buddy</strain>
    </source>
</reference>
<dbReference type="KEGG" id="sbu:SpiBuddy_2415"/>
<dbReference type="InterPro" id="IPR050312">
    <property type="entry name" value="IolE/XylAMocC-like"/>
</dbReference>
<organism evidence="2 3">
    <name type="scientific">Sphaerochaeta globosa (strain ATCC BAA-1886 / DSM 22777 / Buddy)</name>
    <name type="common">Spirochaeta sp. (strain Buddy)</name>
    <dbReference type="NCBI Taxonomy" id="158189"/>
    <lineage>
        <taxon>Bacteria</taxon>
        <taxon>Pseudomonadati</taxon>
        <taxon>Spirochaetota</taxon>
        <taxon>Spirochaetia</taxon>
        <taxon>Spirochaetales</taxon>
        <taxon>Sphaerochaetaceae</taxon>
        <taxon>Sphaerochaeta</taxon>
    </lineage>
</organism>
<dbReference type="AlphaFoldDB" id="F0RRH7"/>
<gene>
    <name evidence="2" type="ordered locus">SpiBuddy_2415</name>
</gene>
<dbReference type="Proteomes" id="UP000008466">
    <property type="component" value="Chromosome"/>
</dbReference>
<dbReference type="InterPro" id="IPR036237">
    <property type="entry name" value="Xyl_isomerase-like_sf"/>
</dbReference>
<feature type="domain" description="Xylose isomerase-like TIM barrel" evidence="1">
    <location>
        <begin position="25"/>
        <end position="248"/>
    </location>
</feature>
<dbReference type="EMBL" id="CP002541">
    <property type="protein sequence ID" value="ADY14229.1"/>
    <property type="molecule type" value="Genomic_DNA"/>
</dbReference>
<evidence type="ECO:0000313" key="2">
    <source>
        <dbReference type="EMBL" id="ADY14229.1"/>
    </source>
</evidence>
<dbReference type="eggNOG" id="COG1082">
    <property type="taxonomic scope" value="Bacteria"/>
</dbReference>
<dbReference type="PANTHER" id="PTHR12110:SF41">
    <property type="entry name" value="INOSOSE DEHYDRATASE"/>
    <property type="match status" value="1"/>
</dbReference>
<dbReference type="PANTHER" id="PTHR12110">
    <property type="entry name" value="HYDROXYPYRUVATE ISOMERASE"/>
    <property type="match status" value="1"/>
</dbReference>
<keyword evidence="3" id="KW-1185">Reference proteome</keyword>
<accession>F0RRH7</accession>